<evidence type="ECO:0000256" key="8">
    <source>
        <dbReference type="ARBA" id="ARBA00023229"/>
    </source>
</evidence>
<dbReference type="NCBIfam" id="NF002995">
    <property type="entry name" value="PRK03759.1"/>
    <property type="match status" value="1"/>
</dbReference>
<dbReference type="AlphaFoldDB" id="A0A2R6APJ3"/>
<keyword evidence="9 12" id="KW-0413">Isomerase</keyword>
<feature type="active site" evidence="10">
    <location>
        <position position="117"/>
    </location>
</feature>
<dbReference type="InterPro" id="IPR056375">
    <property type="entry name" value="Idi_bact"/>
</dbReference>
<dbReference type="UniPathway" id="UPA00059">
    <property type="reaction ID" value="UER00104"/>
</dbReference>
<dbReference type="PROSITE" id="PS51462">
    <property type="entry name" value="NUDIX"/>
    <property type="match status" value="1"/>
</dbReference>
<evidence type="ECO:0000256" key="3">
    <source>
        <dbReference type="ARBA" id="ARBA00012057"/>
    </source>
</evidence>
<dbReference type="HAMAP" id="MF_00202">
    <property type="entry name" value="Idi"/>
    <property type="match status" value="1"/>
</dbReference>
<sequence>MDTDSGTLVVLVDEHDRVIGKAEKLRAHSDGGKLHRAVSVFIFNAKGETLLQRRADGKYHSAGLWSNTCCTHPAPDEEPEVAARRRLKEEMGFDTPLREGFEFIYRTAVGNGLTEWEYDHVFFGEYNGAVKPNPVEVSDYKWVSLDDLLADVKSKPQNYTRWLIILLNDHLQEIKNALNNVTRHTSKTTIS</sequence>
<evidence type="ECO:0000259" key="11">
    <source>
        <dbReference type="PROSITE" id="PS51462"/>
    </source>
</evidence>
<evidence type="ECO:0000256" key="4">
    <source>
        <dbReference type="ARBA" id="ARBA00022490"/>
    </source>
</evidence>
<dbReference type="CDD" id="cd02885">
    <property type="entry name" value="NUDIX_IPP_Isomerase"/>
    <property type="match status" value="1"/>
</dbReference>
<dbReference type="SUPFAM" id="SSF55811">
    <property type="entry name" value="Nudix"/>
    <property type="match status" value="1"/>
</dbReference>
<dbReference type="Pfam" id="PF00293">
    <property type="entry name" value="NUDIX"/>
    <property type="match status" value="1"/>
</dbReference>
<dbReference type="PIRSF" id="PIRSF018427">
    <property type="entry name" value="Isopntndiph_ism"/>
    <property type="match status" value="1"/>
</dbReference>
<dbReference type="Proteomes" id="UP000240322">
    <property type="component" value="Unassembled WGS sequence"/>
</dbReference>
<gene>
    <name evidence="12" type="ORF">B9Q03_09440</name>
</gene>
<protein>
    <recommendedName>
        <fullName evidence="3">isopentenyl-diphosphate Delta-isomerase</fullName>
        <ecNumber evidence="3">5.3.3.2</ecNumber>
    </recommendedName>
</protein>
<evidence type="ECO:0000256" key="6">
    <source>
        <dbReference type="ARBA" id="ARBA00022842"/>
    </source>
</evidence>
<evidence type="ECO:0000256" key="5">
    <source>
        <dbReference type="ARBA" id="ARBA00022723"/>
    </source>
</evidence>
<evidence type="ECO:0000256" key="2">
    <source>
        <dbReference type="ARBA" id="ARBA00007579"/>
    </source>
</evidence>
<evidence type="ECO:0000256" key="10">
    <source>
        <dbReference type="PIRSR" id="PIRSR018427-1"/>
    </source>
</evidence>
<feature type="domain" description="Nudix hydrolase" evidence="11">
    <location>
        <begin position="33"/>
        <end position="165"/>
    </location>
</feature>
<dbReference type="EMBL" id="NEXE01000125">
    <property type="protein sequence ID" value="PSN88298.1"/>
    <property type="molecule type" value="Genomic_DNA"/>
</dbReference>
<keyword evidence="7" id="KW-0464">Manganese</keyword>
<keyword evidence="6" id="KW-0460">Magnesium</keyword>
<keyword evidence="8" id="KW-0414">Isoprene biosynthesis</keyword>
<dbReference type="InterPro" id="IPR000086">
    <property type="entry name" value="NUDIX_hydrolase_dom"/>
</dbReference>
<dbReference type="GO" id="GO:0009240">
    <property type="term" value="P:isopentenyl diphosphate biosynthetic process"/>
    <property type="evidence" value="ECO:0007669"/>
    <property type="project" value="TreeGrafter"/>
</dbReference>
<dbReference type="EC" id="5.3.3.2" evidence="3"/>
<dbReference type="GO" id="GO:0050992">
    <property type="term" value="P:dimethylallyl diphosphate biosynthetic process"/>
    <property type="evidence" value="ECO:0007669"/>
    <property type="project" value="UniProtKB-UniPathway"/>
</dbReference>
<dbReference type="GO" id="GO:0046872">
    <property type="term" value="F:metal ion binding"/>
    <property type="evidence" value="ECO:0007669"/>
    <property type="project" value="UniProtKB-KW"/>
</dbReference>
<comment type="caution">
    <text evidence="12">The sequence shown here is derived from an EMBL/GenBank/DDBJ whole genome shotgun (WGS) entry which is preliminary data.</text>
</comment>
<dbReference type="InterPro" id="IPR011876">
    <property type="entry name" value="IsopentenylPP_isomerase_typ1"/>
</dbReference>
<comment type="pathway">
    <text evidence="1">Isoprenoid biosynthesis; dimethylallyl diphosphate biosynthesis; dimethylallyl diphosphate from isopentenyl diphosphate: step 1/1.</text>
</comment>
<accession>A0A2R6APJ3</accession>
<keyword evidence="5" id="KW-0479">Metal-binding</keyword>
<evidence type="ECO:0000256" key="1">
    <source>
        <dbReference type="ARBA" id="ARBA00004826"/>
    </source>
</evidence>
<feature type="active site" evidence="10">
    <location>
        <position position="70"/>
    </location>
</feature>
<reference evidence="12 13" key="1">
    <citation type="submission" date="2017-04" db="EMBL/GenBank/DDBJ databases">
        <title>Novel microbial lineages endemic to geothermal iron-oxide mats fill important gaps in the evolutionary history of Archaea.</title>
        <authorList>
            <person name="Jay Z.J."/>
            <person name="Beam J.P."/>
            <person name="Dlakic M."/>
            <person name="Rusch D.B."/>
            <person name="Kozubal M.A."/>
            <person name="Inskeep W.P."/>
        </authorList>
    </citation>
    <scope>NUCLEOTIDE SEQUENCE [LARGE SCALE GENOMIC DNA]</scope>
    <source>
        <strain evidence="12">OSP_D</strain>
    </source>
</reference>
<dbReference type="PANTHER" id="PTHR10885:SF0">
    <property type="entry name" value="ISOPENTENYL-DIPHOSPHATE DELTA-ISOMERASE"/>
    <property type="match status" value="1"/>
</dbReference>
<dbReference type="GO" id="GO:0005737">
    <property type="term" value="C:cytoplasm"/>
    <property type="evidence" value="ECO:0007669"/>
    <property type="project" value="TreeGrafter"/>
</dbReference>
<dbReference type="PANTHER" id="PTHR10885">
    <property type="entry name" value="ISOPENTENYL-DIPHOSPHATE DELTA-ISOMERASE"/>
    <property type="match status" value="1"/>
</dbReference>
<evidence type="ECO:0000256" key="7">
    <source>
        <dbReference type="ARBA" id="ARBA00023211"/>
    </source>
</evidence>
<evidence type="ECO:0000256" key="9">
    <source>
        <dbReference type="ARBA" id="ARBA00023235"/>
    </source>
</evidence>
<proteinExistence type="inferred from homology"/>
<dbReference type="GO" id="GO:0004452">
    <property type="term" value="F:isopentenyl-diphosphate delta-isomerase activity"/>
    <property type="evidence" value="ECO:0007669"/>
    <property type="project" value="UniProtKB-EC"/>
</dbReference>
<evidence type="ECO:0000313" key="13">
    <source>
        <dbReference type="Proteomes" id="UP000240322"/>
    </source>
</evidence>
<organism evidence="12 13">
    <name type="scientific">Candidatus Marsarchaeota G2 archaeon OSP_D</name>
    <dbReference type="NCBI Taxonomy" id="1978157"/>
    <lineage>
        <taxon>Archaea</taxon>
        <taxon>Candidatus Marsarchaeota</taxon>
        <taxon>Candidatus Marsarchaeota group 2</taxon>
    </lineage>
</organism>
<dbReference type="InterPro" id="IPR015797">
    <property type="entry name" value="NUDIX_hydrolase-like_dom_sf"/>
</dbReference>
<dbReference type="Gene3D" id="3.90.79.10">
    <property type="entry name" value="Nucleoside Triphosphate Pyrophosphohydrolase"/>
    <property type="match status" value="1"/>
</dbReference>
<name>A0A2R6APJ3_9ARCH</name>
<evidence type="ECO:0000313" key="12">
    <source>
        <dbReference type="EMBL" id="PSN88298.1"/>
    </source>
</evidence>
<dbReference type="NCBIfam" id="TIGR02150">
    <property type="entry name" value="IPP_isom_1"/>
    <property type="match status" value="1"/>
</dbReference>
<comment type="similarity">
    <text evidence="2">Belongs to the IPP isomerase type 1 family.</text>
</comment>
<keyword evidence="4" id="KW-0963">Cytoplasm</keyword>